<dbReference type="EMBL" id="CAMXCT010002224">
    <property type="protein sequence ID" value="CAI3996663.1"/>
    <property type="molecule type" value="Genomic_DNA"/>
</dbReference>
<dbReference type="OrthoDB" id="10530614at2759"/>
<dbReference type="AlphaFoldDB" id="A0A9P1G1Q2"/>
<gene>
    <name evidence="1" type="ORF">C1SCF055_LOCUS23122</name>
</gene>
<organism evidence="1">
    <name type="scientific">Cladocopium goreaui</name>
    <dbReference type="NCBI Taxonomy" id="2562237"/>
    <lineage>
        <taxon>Eukaryota</taxon>
        <taxon>Sar</taxon>
        <taxon>Alveolata</taxon>
        <taxon>Dinophyceae</taxon>
        <taxon>Suessiales</taxon>
        <taxon>Symbiodiniaceae</taxon>
        <taxon>Cladocopium</taxon>
    </lineage>
</organism>
<accession>A0A9P1G1Q2</accession>
<comment type="caution">
    <text evidence="1">The sequence shown here is derived from an EMBL/GenBank/DDBJ whole genome shotgun (WGS) entry which is preliminary data.</text>
</comment>
<evidence type="ECO:0000313" key="3">
    <source>
        <dbReference type="Proteomes" id="UP001152797"/>
    </source>
</evidence>
<reference evidence="2" key="2">
    <citation type="submission" date="2024-04" db="EMBL/GenBank/DDBJ databases">
        <authorList>
            <person name="Chen Y."/>
            <person name="Shah S."/>
            <person name="Dougan E. K."/>
            <person name="Thang M."/>
            <person name="Chan C."/>
        </authorList>
    </citation>
    <scope>NUCLEOTIDE SEQUENCE [LARGE SCALE GENOMIC DNA]</scope>
</reference>
<keyword evidence="3" id="KW-1185">Reference proteome</keyword>
<evidence type="ECO:0000313" key="1">
    <source>
        <dbReference type="EMBL" id="CAI3996663.1"/>
    </source>
</evidence>
<evidence type="ECO:0000313" key="2">
    <source>
        <dbReference type="EMBL" id="CAL1150038.1"/>
    </source>
</evidence>
<reference evidence="1" key="1">
    <citation type="submission" date="2022-10" db="EMBL/GenBank/DDBJ databases">
        <authorList>
            <person name="Chen Y."/>
            <person name="Dougan E. K."/>
            <person name="Chan C."/>
            <person name="Rhodes N."/>
            <person name="Thang M."/>
        </authorList>
    </citation>
    <scope>NUCLEOTIDE SEQUENCE</scope>
</reference>
<sequence>MDGCLCTCRPHPSAPATVPICHGGKNYEDLLKEDKSEPIPFIGNNVDDFTPNALVIVSFPGAYGRAWNFLTKEAAKAESGLNSSCIFLPNSSAPGYGQHIRTGRDGQMCHCMHLYHGQKQYFGCAWFSLWQRKTLEAVKCGCNLLVVTKRDGTLGNSQQGEVRYLQQNAWPYSEMNILDFLMYFAATAPKDQKVLVSRKLQGSVNRCRRAKAETSNRVQSLKLEHQATKQGAQHRVCVDPWTLFWW</sequence>
<name>A0A9P1G1Q2_9DINO</name>
<dbReference type="Proteomes" id="UP001152797">
    <property type="component" value="Unassembled WGS sequence"/>
</dbReference>
<dbReference type="EMBL" id="CAMXCT020002224">
    <property type="protein sequence ID" value="CAL1150038.1"/>
    <property type="molecule type" value="Genomic_DNA"/>
</dbReference>
<proteinExistence type="predicted"/>
<protein>
    <submittedName>
        <fullName evidence="1">Uncharacterized protein</fullName>
    </submittedName>
</protein>
<dbReference type="EMBL" id="CAMXCT030002224">
    <property type="protein sequence ID" value="CAL4783975.1"/>
    <property type="molecule type" value="Genomic_DNA"/>
</dbReference>